<feature type="region of interest" description="Disordered" evidence="1">
    <location>
        <begin position="187"/>
        <end position="245"/>
    </location>
</feature>
<evidence type="ECO:0000313" key="2">
    <source>
        <dbReference type="EMBL" id="KAF2480743.1"/>
    </source>
</evidence>
<accession>A0A6A6PMS0</accession>
<gene>
    <name evidence="2" type="ORF">BDY17DRAFT_199290</name>
</gene>
<dbReference type="GeneID" id="54471082"/>
<feature type="compositionally biased region" description="Polar residues" evidence="1">
    <location>
        <begin position="63"/>
        <end position="72"/>
    </location>
</feature>
<keyword evidence="3" id="KW-1185">Reference proteome</keyword>
<evidence type="ECO:0000256" key="1">
    <source>
        <dbReference type="SAM" id="MobiDB-lite"/>
    </source>
</evidence>
<dbReference type="RefSeq" id="XP_033587313.1">
    <property type="nucleotide sequence ID" value="XM_033730080.1"/>
</dbReference>
<name>A0A6A6PMS0_9PEZI</name>
<feature type="compositionally biased region" description="Low complexity" evidence="1">
    <location>
        <begin position="34"/>
        <end position="50"/>
    </location>
</feature>
<proteinExistence type="predicted"/>
<evidence type="ECO:0000313" key="3">
    <source>
        <dbReference type="Proteomes" id="UP000799767"/>
    </source>
</evidence>
<dbReference type="EMBL" id="MU001639">
    <property type="protein sequence ID" value="KAF2480743.1"/>
    <property type="molecule type" value="Genomic_DNA"/>
</dbReference>
<dbReference type="AlphaFoldDB" id="A0A6A6PMS0"/>
<dbReference type="OrthoDB" id="441517at2759"/>
<dbReference type="Proteomes" id="UP000799767">
    <property type="component" value="Unassembled WGS sequence"/>
</dbReference>
<organism evidence="2 3">
    <name type="scientific">Neohortaea acidophila</name>
    <dbReference type="NCBI Taxonomy" id="245834"/>
    <lineage>
        <taxon>Eukaryota</taxon>
        <taxon>Fungi</taxon>
        <taxon>Dikarya</taxon>
        <taxon>Ascomycota</taxon>
        <taxon>Pezizomycotina</taxon>
        <taxon>Dothideomycetes</taxon>
        <taxon>Dothideomycetidae</taxon>
        <taxon>Mycosphaerellales</taxon>
        <taxon>Teratosphaeriaceae</taxon>
        <taxon>Neohortaea</taxon>
    </lineage>
</organism>
<sequence>MPDNKPTPAIPAWQRARQAGEKASEETSDDTNLAHHAAAAPAEDSAAADAQTDSTEEQPASPIAQSESTKPSLHTGDFESFRQQQGQPQQPPAVATTSVAPRPVGPPIITYPEYLVEAHKPPPLITLSRLWTTAKIASGAAALIYGASKYLVTPMSDSLNAARHDFALHSQGKMDEFNERLAKLVSKVPEEKKSTPNSELEETDSEVSDPTDLYHRDMGTQTSPPPSRLNSISRTAPGVDKTKTPTEYQTQGLTIIKEHLSEMLDRFTDLEVPEADRQAKVNELRTYLDMLMYASAGISAWSTAEEMGKTGEEAGGKEDGIEELKKEIRGVKGVMLSAKRFPGVAGRVT</sequence>
<reference evidence="2" key="1">
    <citation type="journal article" date="2020" name="Stud. Mycol.">
        <title>101 Dothideomycetes genomes: a test case for predicting lifestyles and emergence of pathogens.</title>
        <authorList>
            <person name="Haridas S."/>
            <person name="Albert R."/>
            <person name="Binder M."/>
            <person name="Bloem J."/>
            <person name="Labutti K."/>
            <person name="Salamov A."/>
            <person name="Andreopoulos B."/>
            <person name="Baker S."/>
            <person name="Barry K."/>
            <person name="Bills G."/>
            <person name="Bluhm B."/>
            <person name="Cannon C."/>
            <person name="Castanera R."/>
            <person name="Culley D."/>
            <person name="Daum C."/>
            <person name="Ezra D."/>
            <person name="Gonzalez J."/>
            <person name="Henrissat B."/>
            <person name="Kuo A."/>
            <person name="Liang C."/>
            <person name="Lipzen A."/>
            <person name="Lutzoni F."/>
            <person name="Magnuson J."/>
            <person name="Mondo S."/>
            <person name="Nolan M."/>
            <person name="Ohm R."/>
            <person name="Pangilinan J."/>
            <person name="Park H.-J."/>
            <person name="Ramirez L."/>
            <person name="Alfaro M."/>
            <person name="Sun H."/>
            <person name="Tritt A."/>
            <person name="Yoshinaga Y."/>
            <person name="Zwiers L.-H."/>
            <person name="Turgeon B."/>
            <person name="Goodwin S."/>
            <person name="Spatafora J."/>
            <person name="Crous P."/>
            <person name="Grigoriev I."/>
        </authorList>
    </citation>
    <scope>NUCLEOTIDE SEQUENCE</scope>
    <source>
        <strain evidence="2">CBS 113389</strain>
    </source>
</reference>
<protein>
    <submittedName>
        <fullName evidence="2">Uncharacterized protein</fullName>
    </submittedName>
</protein>
<feature type="region of interest" description="Disordered" evidence="1">
    <location>
        <begin position="1"/>
        <end position="103"/>
    </location>
</feature>
<feature type="compositionally biased region" description="Acidic residues" evidence="1">
    <location>
        <begin position="199"/>
        <end position="209"/>
    </location>
</feature>